<gene>
    <name evidence="2" type="ORF">PQR62_03890</name>
</gene>
<evidence type="ECO:0000256" key="1">
    <source>
        <dbReference type="SAM" id="Phobius"/>
    </source>
</evidence>
<reference evidence="2 3" key="1">
    <citation type="journal article" date="2024" name="Chem. Sci.">
        <title>Discovery of megapolipeptins by genome mining of a Burkholderiales bacteria collection.</title>
        <authorList>
            <person name="Paulo B.S."/>
            <person name="Recchia M.J.J."/>
            <person name="Lee S."/>
            <person name="Fergusson C.H."/>
            <person name="Romanowski S.B."/>
            <person name="Hernandez A."/>
            <person name="Krull N."/>
            <person name="Liu D.Y."/>
            <person name="Cavanagh H."/>
            <person name="Bos A."/>
            <person name="Gray C.A."/>
            <person name="Murphy B.T."/>
            <person name="Linington R.G."/>
            <person name="Eustaquio A.S."/>
        </authorList>
    </citation>
    <scope>NUCLEOTIDE SEQUENCE [LARGE SCALE GENOMIC DNA]</scope>
    <source>
        <strain evidence="2 3">RL21-008-BIB-A</strain>
    </source>
</reference>
<name>A0ABW9A4N9_9BURK</name>
<evidence type="ECO:0000313" key="2">
    <source>
        <dbReference type="EMBL" id="MFL9923394.1"/>
    </source>
</evidence>
<organism evidence="2 3">
    <name type="scientific">Herbaspirillum lusitanum</name>
    <dbReference type="NCBI Taxonomy" id="213312"/>
    <lineage>
        <taxon>Bacteria</taxon>
        <taxon>Pseudomonadati</taxon>
        <taxon>Pseudomonadota</taxon>
        <taxon>Betaproteobacteria</taxon>
        <taxon>Burkholderiales</taxon>
        <taxon>Oxalobacteraceae</taxon>
        <taxon>Herbaspirillum</taxon>
    </lineage>
</organism>
<keyword evidence="1" id="KW-0472">Membrane</keyword>
<dbReference type="EMBL" id="JAQQFM010000002">
    <property type="protein sequence ID" value="MFL9923394.1"/>
    <property type="molecule type" value="Genomic_DNA"/>
</dbReference>
<dbReference type="RefSeq" id="WP_408155008.1">
    <property type="nucleotide sequence ID" value="NZ_JAQQFM010000002.1"/>
</dbReference>
<keyword evidence="1" id="KW-0812">Transmembrane</keyword>
<sequence length="85" mass="9700">MHSLISIAIDLHLECIGLAYLLLVAALFQAVGRQVYHWRLYGTDWLDYCALKADPTAIGECGKRKRQHSSQQQEREVTVKCGFHK</sequence>
<proteinExistence type="predicted"/>
<feature type="transmembrane region" description="Helical" evidence="1">
    <location>
        <begin position="12"/>
        <end position="31"/>
    </location>
</feature>
<keyword evidence="3" id="KW-1185">Reference proteome</keyword>
<evidence type="ECO:0000313" key="3">
    <source>
        <dbReference type="Proteomes" id="UP001629246"/>
    </source>
</evidence>
<evidence type="ECO:0008006" key="4">
    <source>
        <dbReference type="Google" id="ProtNLM"/>
    </source>
</evidence>
<accession>A0ABW9A4N9</accession>
<comment type="caution">
    <text evidence="2">The sequence shown here is derived from an EMBL/GenBank/DDBJ whole genome shotgun (WGS) entry which is preliminary data.</text>
</comment>
<keyword evidence="1" id="KW-1133">Transmembrane helix</keyword>
<protein>
    <recommendedName>
        <fullName evidence="4">Secreted protein</fullName>
    </recommendedName>
</protein>
<dbReference type="Proteomes" id="UP001629246">
    <property type="component" value="Unassembled WGS sequence"/>
</dbReference>